<dbReference type="PANTHER" id="PTHR21700">
    <property type="entry name" value="TRANSTHYRETIN-LIKE FAMILY PROTEIN-RELATED"/>
    <property type="match status" value="1"/>
</dbReference>
<dbReference type="Gene3D" id="2.60.40.3330">
    <property type="match status" value="1"/>
</dbReference>
<proteinExistence type="inferred from homology"/>
<dbReference type="Pfam" id="PF01060">
    <property type="entry name" value="TTR-52"/>
    <property type="match status" value="1"/>
</dbReference>
<keyword evidence="4" id="KW-0732">Signal</keyword>
<evidence type="ECO:0000256" key="3">
    <source>
        <dbReference type="ARBA" id="ARBA00022525"/>
    </source>
</evidence>
<keyword evidence="6" id="KW-1185">Reference proteome</keyword>
<dbReference type="PANTHER" id="PTHR21700:SF24">
    <property type="entry name" value="TRANSTHYRETIN-LIKE FAMILY PROTEIN"/>
    <property type="match status" value="1"/>
</dbReference>
<evidence type="ECO:0000256" key="2">
    <source>
        <dbReference type="ARBA" id="ARBA00010112"/>
    </source>
</evidence>
<protein>
    <submittedName>
        <fullName evidence="5">Transthyretin-like family protein</fullName>
    </submittedName>
</protein>
<organism evidence="5 6">
    <name type="scientific">Ancylostoma duodenale</name>
    <dbReference type="NCBI Taxonomy" id="51022"/>
    <lineage>
        <taxon>Eukaryota</taxon>
        <taxon>Metazoa</taxon>
        <taxon>Ecdysozoa</taxon>
        <taxon>Nematoda</taxon>
        <taxon>Chromadorea</taxon>
        <taxon>Rhabditida</taxon>
        <taxon>Rhabditina</taxon>
        <taxon>Rhabditomorpha</taxon>
        <taxon>Strongyloidea</taxon>
        <taxon>Ancylostomatidae</taxon>
        <taxon>Ancylostomatinae</taxon>
        <taxon>Ancylostoma</taxon>
    </lineage>
</organism>
<evidence type="ECO:0000256" key="1">
    <source>
        <dbReference type="ARBA" id="ARBA00004613"/>
    </source>
</evidence>
<dbReference type="EMBL" id="KN732502">
    <property type="protein sequence ID" value="KIH58964.1"/>
    <property type="molecule type" value="Genomic_DNA"/>
</dbReference>
<evidence type="ECO:0000313" key="5">
    <source>
        <dbReference type="EMBL" id="KIH58964.1"/>
    </source>
</evidence>
<reference evidence="5 6" key="1">
    <citation type="submission" date="2013-12" db="EMBL/GenBank/DDBJ databases">
        <title>Draft genome of the parsitic nematode Ancylostoma duodenale.</title>
        <authorList>
            <person name="Mitreva M."/>
        </authorList>
    </citation>
    <scope>NUCLEOTIDE SEQUENCE [LARGE SCALE GENOMIC DNA]</scope>
    <source>
        <strain evidence="5 6">Zhejiang</strain>
    </source>
</reference>
<accession>A0A0C2GJD5</accession>
<dbReference type="OrthoDB" id="5837678at2759"/>
<keyword evidence="3" id="KW-0964">Secreted</keyword>
<comment type="subcellular location">
    <subcellularLocation>
        <location evidence="1">Secreted</location>
    </subcellularLocation>
</comment>
<dbReference type="InterPro" id="IPR038479">
    <property type="entry name" value="Transthyretin-like_sf"/>
</dbReference>
<dbReference type="Proteomes" id="UP000054047">
    <property type="component" value="Unassembled WGS sequence"/>
</dbReference>
<dbReference type="AlphaFoldDB" id="A0A0C2GJD5"/>
<evidence type="ECO:0000313" key="6">
    <source>
        <dbReference type="Proteomes" id="UP000054047"/>
    </source>
</evidence>
<dbReference type="InterPro" id="IPR001534">
    <property type="entry name" value="Transthyretin-like"/>
</dbReference>
<dbReference type="GO" id="GO:0009986">
    <property type="term" value="C:cell surface"/>
    <property type="evidence" value="ECO:0007669"/>
    <property type="project" value="InterPro"/>
</dbReference>
<evidence type="ECO:0000256" key="4">
    <source>
        <dbReference type="ARBA" id="ARBA00022729"/>
    </source>
</evidence>
<comment type="similarity">
    <text evidence="2">Belongs to the nematode transthyretin-like family.</text>
</comment>
<sequence length="95" mass="10555">MYKIIDEVLAQGFSNSEGVFNLTGGKEELSSIDPKVYILHRCNYDSIFKDICYKKLSVEIPKNSVTKGSTPTKVFNVGHINLDGDFSDDTSCIKS</sequence>
<gene>
    <name evidence="5" type="ORF">ANCDUO_10818</name>
</gene>
<name>A0A0C2GJD5_9BILA</name>
<dbReference type="GO" id="GO:0005576">
    <property type="term" value="C:extracellular region"/>
    <property type="evidence" value="ECO:0007669"/>
    <property type="project" value="UniProtKB-SubCell"/>
</dbReference>